<accession>A0A917FS39</accession>
<evidence type="ECO:0000259" key="4">
    <source>
        <dbReference type="PROSITE" id="PS51077"/>
    </source>
</evidence>
<dbReference type="SUPFAM" id="SSF55781">
    <property type="entry name" value="GAF domain-like"/>
    <property type="match status" value="1"/>
</dbReference>
<name>A0A917FS39_9BACL</name>
<evidence type="ECO:0000313" key="6">
    <source>
        <dbReference type="EMBL" id="GGF97568.1"/>
    </source>
</evidence>
<keyword evidence="2" id="KW-0238">DNA-binding</keyword>
<gene>
    <name evidence="6" type="ORF">GCM10010916_13490</name>
</gene>
<dbReference type="RefSeq" id="WP_188530271.1">
    <property type="nucleotide sequence ID" value="NZ_BMGR01000004.1"/>
</dbReference>
<evidence type="ECO:0000259" key="5">
    <source>
        <dbReference type="PROSITE" id="PS51078"/>
    </source>
</evidence>
<evidence type="ECO:0000256" key="2">
    <source>
        <dbReference type="ARBA" id="ARBA00023125"/>
    </source>
</evidence>
<reference evidence="6" key="1">
    <citation type="journal article" date="2014" name="Int. J. Syst. Evol. Microbiol.">
        <title>Complete genome sequence of Corynebacterium casei LMG S-19264T (=DSM 44701T), isolated from a smear-ripened cheese.</title>
        <authorList>
            <consortium name="US DOE Joint Genome Institute (JGI-PGF)"/>
            <person name="Walter F."/>
            <person name="Albersmeier A."/>
            <person name="Kalinowski J."/>
            <person name="Ruckert C."/>
        </authorList>
    </citation>
    <scope>NUCLEOTIDE SEQUENCE</scope>
    <source>
        <strain evidence="6">CGMCC 1.12987</strain>
    </source>
</reference>
<feature type="domain" description="IclR-ED" evidence="5">
    <location>
        <begin position="76"/>
        <end position="258"/>
    </location>
</feature>
<proteinExistence type="predicted"/>
<evidence type="ECO:0000256" key="3">
    <source>
        <dbReference type="ARBA" id="ARBA00023163"/>
    </source>
</evidence>
<dbReference type="GO" id="GO:0003700">
    <property type="term" value="F:DNA-binding transcription factor activity"/>
    <property type="evidence" value="ECO:0007669"/>
    <property type="project" value="TreeGrafter"/>
</dbReference>
<dbReference type="InterPro" id="IPR036390">
    <property type="entry name" value="WH_DNA-bd_sf"/>
</dbReference>
<dbReference type="Gene3D" id="1.10.10.10">
    <property type="entry name" value="Winged helix-like DNA-binding domain superfamily/Winged helix DNA-binding domain"/>
    <property type="match status" value="1"/>
</dbReference>
<dbReference type="GO" id="GO:0003677">
    <property type="term" value="F:DNA binding"/>
    <property type="evidence" value="ECO:0007669"/>
    <property type="project" value="UniProtKB-KW"/>
</dbReference>
<sequence length="266" mass="29460">MTLEGNESQLQVNSTVERALILLEMVAIRGEGVSLAELVKEADLPKTTVFRLLETLKSRDYVQFDPNTEKYTIGLKSLEIGVFGLHKLPIVEVASRSMRELSELTGETSFLATYSSGETVYLNKIEGSQSISIRAELGMRRPVHCTAVGKAILSTFSKEEVDRILEEKGMAKYTDHTIVNPEEFHLELGRIRKAGYAVDNEEIEMGLTCYAVPIYNYTGRSVGTISLGGPTKRMVDNKAELTCRLKEAALQTSQRLGLVPGIRSIL</sequence>
<dbReference type="InterPro" id="IPR036388">
    <property type="entry name" value="WH-like_DNA-bd_sf"/>
</dbReference>
<comment type="caution">
    <text evidence="6">The sequence shown here is derived from an EMBL/GenBank/DDBJ whole genome shotgun (WGS) entry which is preliminary data.</text>
</comment>
<dbReference type="InterPro" id="IPR014757">
    <property type="entry name" value="Tscrpt_reg_IclR_C"/>
</dbReference>
<dbReference type="InterPro" id="IPR029016">
    <property type="entry name" value="GAF-like_dom_sf"/>
</dbReference>
<dbReference type="PROSITE" id="PS51078">
    <property type="entry name" value="ICLR_ED"/>
    <property type="match status" value="1"/>
</dbReference>
<dbReference type="EMBL" id="BMGR01000004">
    <property type="protein sequence ID" value="GGF97568.1"/>
    <property type="molecule type" value="Genomic_DNA"/>
</dbReference>
<dbReference type="InterPro" id="IPR050707">
    <property type="entry name" value="HTH_MetabolicPath_Reg"/>
</dbReference>
<dbReference type="InterPro" id="IPR005471">
    <property type="entry name" value="Tscrpt_reg_IclR_N"/>
</dbReference>
<dbReference type="PROSITE" id="PS51077">
    <property type="entry name" value="HTH_ICLR"/>
    <property type="match status" value="1"/>
</dbReference>
<keyword evidence="3" id="KW-0804">Transcription</keyword>
<dbReference type="Pfam" id="PF01614">
    <property type="entry name" value="IclR_C"/>
    <property type="match status" value="1"/>
</dbReference>
<keyword evidence="7" id="KW-1185">Reference proteome</keyword>
<dbReference type="Gene3D" id="3.30.450.40">
    <property type="match status" value="1"/>
</dbReference>
<organism evidence="6 7">
    <name type="scientific">Paenibacillus abyssi</name>
    <dbReference type="NCBI Taxonomy" id="1340531"/>
    <lineage>
        <taxon>Bacteria</taxon>
        <taxon>Bacillati</taxon>
        <taxon>Bacillota</taxon>
        <taxon>Bacilli</taxon>
        <taxon>Bacillales</taxon>
        <taxon>Paenibacillaceae</taxon>
        <taxon>Paenibacillus</taxon>
    </lineage>
</organism>
<dbReference type="AlphaFoldDB" id="A0A917FS39"/>
<dbReference type="SUPFAM" id="SSF46785">
    <property type="entry name" value="Winged helix' DNA-binding domain"/>
    <property type="match status" value="1"/>
</dbReference>
<feature type="domain" description="HTH iclR-type" evidence="4">
    <location>
        <begin position="13"/>
        <end position="75"/>
    </location>
</feature>
<reference evidence="6" key="2">
    <citation type="submission" date="2020-09" db="EMBL/GenBank/DDBJ databases">
        <authorList>
            <person name="Sun Q."/>
            <person name="Zhou Y."/>
        </authorList>
    </citation>
    <scope>NUCLEOTIDE SEQUENCE</scope>
    <source>
        <strain evidence="6">CGMCC 1.12987</strain>
    </source>
</reference>
<evidence type="ECO:0000256" key="1">
    <source>
        <dbReference type="ARBA" id="ARBA00023015"/>
    </source>
</evidence>
<dbReference type="SMART" id="SM00346">
    <property type="entry name" value="HTH_ICLR"/>
    <property type="match status" value="1"/>
</dbReference>
<dbReference type="GO" id="GO:0045892">
    <property type="term" value="P:negative regulation of DNA-templated transcription"/>
    <property type="evidence" value="ECO:0007669"/>
    <property type="project" value="UniProtKB-ARBA"/>
</dbReference>
<dbReference type="PANTHER" id="PTHR30136">
    <property type="entry name" value="HELIX-TURN-HELIX TRANSCRIPTIONAL REGULATOR, ICLR FAMILY"/>
    <property type="match status" value="1"/>
</dbReference>
<dbReference type="Proteomes" id="UP000644756">
    <property type="component" value="Unassembled WGS sequence"/>
</dbReference>
<dbReference type="Pfam" id="PF09339">
    <property type="entry name" value="HTH_IclR"/>
    <property type="match status" value="1"/>
</dbReference>
<evidence type="ECO:0000313" key="7">
    <source>
        <dbReference type="Proteomes" id="UP000644756"/>
    </source>
</evidence>
<dbReference type="PANTHER" id="PTHR30136:SF24">
    <property type="entry name" value="HTH-TYPE TRANSCRIPTIONAL REPRESSOR ALLR"/>
    <property type="match status" value="1"/>
</dbReference>
<keyword evidence="1" id="KW-0805">Transcription regulation</keyword>
<protein>
    <submittedName>
        <fullName evidence="6">IclR family transcriptional regulator</fullName>
    </submittedName>
</protein>